<dbReference type="PANTHER" id="PTHR12790:SF0">
    <property type="entry name" value="RNA POLYMERASE I-SPECIFIC TRANSCRIPTION INITIATION FACTOR RRN3-RELATED"/>
    <property type="match status" value="1"/>
</dbReference>
<dbReference type="SUPFAM" id="SSF48371">
    <property type="entry name" value="ARM repeat"/>
    <property type="match status" value="1"/>
</dbReference>
<feature type="compositionally biased region" description="Acidic residues" evidence="2">
    <location>
        <begin position="305"/>
        <end position="322"/>
    </location>
</feature>
<dbReference type="Pfam" id="PF05327">
    <property type="entry name" value="RRN3"/>
    <property type="match status" value="1"/>
</dbReference>
<dbReference type="AlphaFoldDB" id="A0A8H3IUV7"/>
<comment type="similarity">
    <text evidence="1">Belongs to the RRN3 family.</text>
</comment>
<dbReference type="InterPro" id="IPR007991">
    <property type="entry name" value="RNA_pol_I_trans_ini_fac_RRN3"/>
</dbReference>
<proteinExistence type="inferred from homology"/>
<reference evidence="3" key="1">
    <citation type="submission" date="2021-03" db="EMBL/GenBank/DDBJ databases">
        <authorList>
            <person name="Tagirdzhanova G."/>
        </authorList>
    </citation>
    <scope>NUCLEOTIDE SEQUENCE</scope>
</reference>
<dbReference type="GO" id="GO:0005634">
    <property type="term" value="C:nucleus"/>
    <property type="evidence" value="ECO:0007669"/>
    <property type="project" value="TreeGrafter"/>
</dbReference>
<evidence type="ECO:0000313" key="4">
    <source>
        <dbReference type="Proteomes" id="UP000664521"/>
    </source>
</evidence>
<evidence type="ECO:0000256" key="2">
    <source>
        <dbReference type="SAM" id="MobiDB-lite"/>
    </source>
</evidence>
<dbReference type="OrthoDB" id="26970at2759"/>
<evidence type="ECO:0008006" key="5">
    <source>
        <dbReference type="Google" id="ProtNLM"/>
    </source>
</evidence>
<evidence type="ECO:0000313" key="3">
    <source>
        <dbReference type="EMBL" id="CAF9933308.1"/>
    </source>
</evidence>
<name>A0A8H3IUV7_9LECA</name>
<dbReference type="PANTHER" id="PTHR12790">
    <property type="entry name" value="TRANSCRIPTION INITIATION FACTOR IA RRN3"/>
    <property type="match status" value="1"/>
</dbReference>
<keyword evidence="4" id="KW-1185">Reference proteome</keyword>
<dbReference type="GO" id="GO:0001181">
    <property type="term" value="F:RNA polymerase I general transcription initiation factor activity"/>
    <property type="evidence" value="ECO:0007669"/>
    <property type="project" value="InterPro"/>
</dbReference>
<sequence length="662" mass="75074">MPTILQPSGSIPTMPKPLVRRPTLTRKHDEIDDRVSTAPSKRAKVKFDDNIEVKDLQEWGKVPELVQEEVRRALEMHSIGDSSSYDEVKKIFRVSVKGEAECSSNTLKSYTNALLSNIAALDKSCSDLVHAILNSAWINQADDYITLYVRLLANLISAHGNFLPDVLNMMVQNLGYAKSSKRSLGEHLDLTNTQIRSRIHSALQYLLRLIPSASHALLSILANHFPHQDDSKYLHINYVHNLLKIVSYAPELRGDVLAIITDRLVKIDVQVQVDLEDLAEDVGEDLVHDLPQMRDSLGQGLDDYEYSDEDSDLSGESDEEGEESQRTKDILRNVEKMDQILESLFRYYDQDFSATSLTIRRNALDVLLSHFINIILPTHRSRHTQFLLFHFAQASPEFVDTFVGTCIAVAFDKGQSFINRQAAAAYLASFVARGSRVPPNIVRDVFDYIGSELGRLRKQYEPGCKGPDLQRYSSYYCLVQALLYIFCFRWRDLELNFDDDSEDDTFASPYKAQHQWLSGVKETLALNIFSTQLNPLKVCSPAIVTEFANIANRLGVIYVYGLLETNKRIHLSNYASSNSQHIRDTALSVRRDESQYHLDEYFPFDPYHLPRSKKWVDGDYREWSGVPGVGDEQAEDSESEEDGVADSDLDERTATDATKDSP</sequence>
<gene>
    <name evidence="3" type="ORF">HETSPECPRED_008597</name>
</gene>
<dbReference type="EMBL" id="CAJPDS010000067">
    <property type="protein sequence ID" value="CAF9933308.1"/>
    <property type="molecule type" value="Genomic_DNA"/>
</dbReference>
<feature type="compositionally biased region" description="Basic and acidic residues" evidence="2">
    <location>
        <begin position="650"/>
        <end position="662"/>
    </location>
</feature>
<dbReference type="InterPro" id="IPR016024">
    <property type="entry name" value="ARM-type_fold"/>
</dbReference>
<accession>A0A8H3IUV7</accession>
<evidence type="ECO:0000256" key="1">
    <source>
        <dbReference type="ARBA" id="ARBA00010098"/>
    </source>
</evidence>
<feature type="region of interest" description="Disordered" evidence="2">
    <location>
        <begin position="626"/>
        <end position="662"/>
    </location>
</feature>
<dbReference type="Proteomes" id="UP000664521">
    <property type="component" value="Unassembled WGS sequence"/>
</dbReference>
<feature type="region of interest" description="Disordered" evidence="2">
    <location>
        <begin position="305"/>
        <end position="329"/>
    </location>
</feature>
<protein>
    <recommendedName>
        <fullName evidence="5">RNA polymerase I-specific transcription initiation factor RRN3</fullName>
    </recommendedName>
</protein>
<dbReference type="GO" id="GO:0006361">
    <property type="term" value="P:transcription initiation at RNA polymerase I promoter"/>
    <property type="evidence" value="ECO:0007669"/>
    <property type="project" value="InterPro"/>
</dbReference>
<feature type="compositionally biased region" description="Acidic residues" evidence="2">
    <location>
        <begin position="632"/>
        <end position="649"/>
    </location>
</feature>
<dbReference type="GO" id="GO:0001042">
    <property type="term" value="F:RNA polymerase I core binding"/>
    <property type="evidence" value="ECO:0007669"/>
    <property type="project" value="TreeGrafter"/>
</dbReference>
<comment type="caution">
    <text evidence="3">The sequence shown here is derived from an EMBL/GenBank/DDBJ whole genome shotgun (WGS) entry which is preliminary data.</text>
</comment>
<organism evidence="3 4">
    <name type="scientific">Heterodermia speciosa</name>
    <dbReference type="NCBI Taxonomy" id="116794"/>
    <lineage>
        <taxon>Eukaryota</taxon>
        <taxon>Fungi</taxon>
        <taxon>Dikarya</taxon>
        <taxon>Ascomycota</taxon>
        <taxon>Pezizomycotina</taxon>
        <taxon>Lecanoromycetes</taxon>
        <taxon>OSLEUM clade</taxon>
        <taxon>Lecanoromycetidae</taxon>
        <taxon>Caliciales</taxon>
        <taxon>Physciaceae</taxon>
        <taxon>Heterodermia</taxon>
    </lineage>
</organism>